<dbReference type="Proteomes" id="UP000233220">
    <property type="component" value="Unplaced"/>
</dbReference>
<proteinExistence type="predicted"/>
<evidence type="ECO:0000313" key="2">
    <source>
        <dbReference type="Proteomes" id="UP000233220"/>
    </source>
</evidence>
<reference evidence="1" key="2">
    <citation type="submission" date="2025-09" db="UniProtKB">
        <authorList>
            <consortium name="Ensembl"/>
        </authorList>
    </citation>
    <scope>IDENTIFICATION</scope>
</reference>
<accession>A0A2K6S4N8</accession>
<dbReference type="OMA" id="RQDPHTE"/>
<dbReference type="Ensembl" id="ENSSBOT00000013510.1">
    <property type="protein sequence ID" value="ENSSBOP00000002349.1"/>
    <property type="gene ID" value="ENSSBOG00000012379.1"/>
</dbReference>
<keyword evidence="2" id="KW-1185">Reference proteome</keyword>
<dbReference type="GeneTree" id="ENSGT00910000147202"/>
<dbReference type="AlphaFoldDB" id="A0A2K6S4N8"/>
<protein>
    <submittedName>
        <fullName evidence="1">Uncharacterized protein</fullName>
    </submittedName>
</protein>
<evidence type="ECO:0000313" key="1">
    <source>
        <dbReference type="Ensembl" id="ENSSBOP00000002349.1"/>
    </source>
</evidence>
<sequence length="142" mass="16198">MKEACRDKEAEPPVSVNKLTFLVENPVQTLCPGTPRLLVGLFSSSPVLLFVLDVKRCEWLTFYRQDPHTEKSKHFFQLSCLCGKLLEIGIYLHGNFSTFQKVNLLALFSVNTRAKTWDYRSEAWSSTILTPRDLAWLSSDLG</sequence>
<reference evidence="1" key="1">
    <citation type="submission" date="2025-08" db="UniProtKB">
        <authorList>
            <consortium name="Ensembl"/>
        </authorList>
    </citation>
    <scope>IDENTIFICATION</scope>
</reference>
<name>A0A2K6S4N8_SAIBB</name>
<organism evidence="1 2">
    <name type="scientific">Saimiri boliviensis boliviensis</name>
    <name type="common">Bolivian squirrel monkey</name>
    <dbReference type="NCBI Taxonomy" id="39432"/>
    <lineage>
        <taxon>Eukaryota</taxon>
        <taxon>Metazoa</taxon>
        <taxon>Chordata</taxon>
        <taxon>Craniata</taxon>
        <taxon>Vertebrata</taxon>
        <taxon>Euteleostomi</taxon>
        <taxon>Mammalia</taxon>
        <taxon>Eutheria</taxon>
        <taxon>Euarchontoglires</taxon>
        <taxon>Primates</taxon>
        <taxon>Haplorrhini</taxon>
        <taxon>Platyrrhini</taxon>
        <taxon>Cebidae</taxon>
        <taxon>Saimiriinae</taxon>
        <taxon>Saimiri</taxon>
    </lineage>
</organism>